<evidence type="ECO:0000256" key="1">
    <source>
        <dbReference type="SAM" id="SignalP"/>
    </source>
</evidence>
<sequence length="364" mass="38779">MKPSGKLVRCICGSMVMFVVSFSTPHVSLAADPAAGKKITKQFLTSGQVDLVREVVTLPLHRGRLASGETVWFVLTDVSDYDTSQKMGLTWAPSLTDAKNLKSTRIAEMDDSGNFTFKSGRVDFSPSQKLVGGDAPSFFPPKTARAGSIGDAHYSPLVRVSNSMNIVFNAPIIAFDVGPDKISFCNGSPDYSVVTDSVASICPDKGTVDLKLRSGFANGRHLRYLSFDANSEESATLEASTFAPAESDILQSGAIEVIYTIVNGNMGANDPNRQGLNSAIKGEGPSLDILAHFTEISAGYSPMWDVRLAEWTKEAIVKDQRKLITDGDDLESKSAAGLLVSPAGGPVKTTGNLVNCPVVGFTNE</sequence>
<dbReference type="Pfam" id="PF24298">
    <property type="entry name" value="DUF7482"/>
    <property type="match status" value="1"/>
</dbReference>
<feature type="domain" description="DUF7482" evidence="2">
    <location>
        <begin position="68"/>
        <end position="314"/>
    </location>
</feature>
<reference evidence="3 4" key="1">
    <citation type="submission" date="2018-11" db="EMBL/GenBank/DDBJ databases">
        <title>Bradyrhizobium sp. nov., isolated from effective nodules of peanut in China.</title>
        <authorList>
            <person name="Li Y."/>
        </authorList>
    </citation>
    <scope>NUCLEOTIDE SEQUENCE [LARGE SCALE GENOMIC DNA]</scope>
    <source>
        <strain evidence="3 4">CCBAU 51770</strain>
    </source>
</reference>
<keyword evidence="1" id="KW-0732">Signal</keyword>
<accession>A0A4Q0QA85</accession>
<gene>
    <name evidence="3" type="ORF">EAS61_32885</name>
</gene>
<evidence type="ECO:0000259" key="2">
    <source>
        <dbReference type="Pfam" id="PF24298"/>
    </source>
</evidence>
<dbReference type="RefSeq" id="WP_128956823.1">
    <property type="nucleotide sequence ID" value="NZ_RKMK01000046.1"/>
</dbReference>
<dbReference type="EMBL" id="RKMK01000046">
    <property type="protein sequence ID" value="RXG86668.1"/>
    <property type="molecule type" value="Genomic_DNA"/>
</dbReference>
<dbReference type="InterPro" id="IPR055905">
    <property type="entry name" value="DUF7482"/>
</dbReference>
<dbReference type="AlphaFoldDB" id="A0A4Q0QA85"/>
<feature type="signal peptide" evidence="1">
    <location>
        <begin position="1"/>
        <end position="30"/>
    </location>
</feature>
<name>A0A4Q0QA85_9BRAD</name>
<dbReference type="Proteomes" id="UP000290174">
    <property type="component" value="Unassembled WGS sequence"/>
</dbReference>
<feature type="chain" id="PRO_5020662523" description="DUF7482 domain-containing protein" evidence="1">
    <location>
        <begin position="31"/>
        <end position="364"/>
    </location>
</feature>
<organism evidence="3 4">
    <name type="scientific">Bradyrhizobium zhanjiangense</name>
    <dbReference type="NCBI Taxonomy" id="1325107"/>
    <lineage>
        <taxon>Bacteria</taxon>
        <taxon>Pseudomonadati</taxon>
        <taxon>Pseudomonadota</taxon>
        <taxon>Alphaproteobacteria</taxon>
        <taxon>Hyphomicrobiales</taxon>
        <taxon>Nitrobacteraceae</taxon>
        <taxon>Bradyrhizobium</taxon>
    </lineage>
</organism>
<evidence type="ECO:0000313" key="3">
    <source>
        <dbReference type="EMBL" id="RXG86668.1"/>
    </source>
</evidence>
<comment type="caution">
    <text evidence="3">The sequence shown here is derived from an EMBL/GenBank/DDBJ whole genome shotgun (WGS) entry which is preliminary data.</text>
</comment>
<evidence type="ECO:0000313" key="4">
    <source>
        <dbReference type="Proteomes" id="UP000290174"/>
    </source>
</evidence>
<proteinExistence type="predicted"/>
<protein>
    <recommendedName>
        <fullName evidence="2">DUF7482 domain-containing protein</fullName>
    </recommendedName>
</protein>